<dbReference type="EMBL" id="JAULSR010000007">
    <property type="protein sequence ID" value="KAK0615117.1"/>
    <property type="molecule type" value="Genomic_DNA"/>
</dbReference>
<dbReference type="CDD" id="cd02440">
    <property type="entry name" value="AdoMet_MTases"/>
    <property type="match status" value="1"/>
</dbReference>
<gene>
    <name evidence="2" type="ORF">B0T17DRAFT_498064</name>
</gene>
<dbReference type="InterPro" id="IPR029063">
    <property type="entry name" value="SAM-dependent_MTases_sf"/>
</dbReference>
<accession>A0AA39WGT4</accession>
<dbReference type="Pfam" id="PF13489">
    <property type="entry name" value="Methyltransf_23"/>
    <property type="match status" value="1"/>
</dbReference>
<evidence type="ECO:0000256" key="1">
    <source>
        <dbReference type="ARBA" id="ARBA00038158"/>
    </source>
</evidence>
<dbReference type="AlphaFoldDB" id="A0AA39WGT4"/>
<organism evidence="2 3">
    <name type="scientific">Bombardia bombarda</name>
    <dbReference type="NCBI Taxonomy" id="252184"/>
    <lineage>
        <taxon>Eukaryota</taxon>
        <taxon>Fungi</taxon>
        <taxon>Dikarya</taxon>
        <taxon>Ascomycota</taxon>
        <taxon>Pezizomycotina</taxon>
        <taxon>Sordariomycetes</taxon>
        <taxon>Sordariomycetidae</taxon>
        <taxon>Sordariales</taxon>
        <taxon>Lasiosphaeriaceae</taxon>
        <taxon>Bombardia</taxon>
    </lineage>
</organism>
<evidence type="ECO:0000313" key="2">
    <source>
        <dbReference type="EMBL" id="KAK0615117.1"/>
    </source>
</evidence>
<proteinExistence type="inferred from homology"/>
<dbReference type="GO" id="GO:0008168">
    <property type="term" value="F:methyltransferase activity"/>
    <property type="evidence" value="ECO:0007669"/>
    <property type="project" value="UniProtKB-KW"/>
</dbReference>
<dbReference type="SUPFAM" id="SSF53335">
    <property type="entry name" value="S-adenosyl-L-methionine-dependent methyltransferases"/>
    <property type="match status" value="1"/>
</dbReference>
<name>A0AA39WGT4_9PEZI</name>
<comment type="similarity">
    <text evidence="1">Belongs to the methyltransferase superfamily. LaeA methyltransferase family.</text>
</comment>
<reference evidence="2" key="1">
    <citation type="submission" date="2023-06" db="EMBL/GenBank/DDBJ databases">
        <title>Genome-scale phylogeny and comparative genomics of the fungal order Sordariales.</title>
        <authorList>
            <consortium name="Lawrence Berkeley National Laboratory"/>
            <person name="Hensen N."/>
            <person name="Bonometti L."/>
            <person name="Westerberg I."/>
            <person name="Brannstrom I.O."/>
            <person name="Guillou S."/>
            <person name="Cros-Aarteil S."/>
            <person name="Calhoun S."/>
            <person name="Haridas S."/>
            <person name="Kuo A."/>
            <person name="Mondo S."/>
            <person name="Pangilinan J."/>
            <person name="Riley R."/>
            <person name="LaButti K."/>
            <person name="Andreopoulos B."/>
            <person name="Lipzen A."/>
            <person name="Chen C."/>
            <person name="Yanf M."/>
            <person name="Daum C."/>
            <person name="Ng V."/>
            <person name="Clum A."/>
            <person name="Steindorff A."/>
            <person name="Ohm R."/>
            <person name="Martin F."/>
            <person name="Silar P."/>
            <person name="Natvig D."/>
            <person name="Lalanne C."/>
            <person name="Gautier V."/>
            <person name="Ament-velasquez S.L."/>
            <person name="Kruys A."/>
            <person name="Hutchinson M.I."/>
            <person name="Powell A.J."/>
            <person name="Barry K."/>
            <person name="Miller A.N."/>
            <person name="Grigoriev I.V."/>
            <person name="Debuchy R."/>
            <person name="Gladieux P."/>
            <person name="Thoren M.H."/>
            <person name="Johannesson H."/>
        </authorList>
    </citation>
    <scope>NUCLEOTIDE SEQUENCE</scope>
    <source>
        <strain evidence="2">SMH3391-2</strain>
    </source>
</reference>
<dbReference type="GO" id="GO:0032259">
    <property type="term" value="P:methylation"/>
    <property type="evidence" value="ECO:0007669"/>
    <property type="project" value="UniProtKB-KW"/>
</dbReference>
<keyword evidence="2" id="KW-0808">Transferase</keyword>
<sequence length="303" mass="34503">MDAETYARHVAHNDPEREYMLAGDHLNETQFPRGGLSVDSDADSAMGDIDGAPSTSSLRSSIYQYVEEYGRTFHKYKQGSKCVCVCVCVCELALLRVATEHPSAHVIGTDLSPIQPEYVPANCHFEVDDADDDWIFSHPFDYIHLRMIFHSFRSHKEVMRSGFENLLPGGWIEYQDYYCHLQSVDGTLQGTALERWSQLYVEGGLRLGRDMLAPRKYKQWMEETGYVNVTEQKLVIPGNPWPKGHDLKLLGAWQMANFLEGIHAVTMTIFTRGLGMSSEEVELLLVDVRKDIKNLGVHFYFLT</sequence>
<protein>
    <submittedName>
        <fullName evidence="2">S-adenosyl-L-methionine-dependent methyltransferase</fullName>
    </submittedName>
</protein>
<keyword evidence="3" id="KW-1185">Reference proteome</keyword>
<evidence type="ECO:0000313" key="3">
    <source>
        <dbReference type="Proteomes" id="UP001174934"/>
    </source>
</evidence>
<dbReference type="Gene3D" id="3.40.50.150">
    <property type="entry name" value="Vaccinia Virus protein VP39"/>
    <property type="match status" value="1"/>
</dbReference>
<dbReference type="Proteomes" id="UP001174934">
    <property type="component" value="Unassembled WGS sequence"/>
</dbReference>
<dbReference type="PANTHER" id="PTHR43591">
    <property type="entry name" value="METHYLTRANSFERASE"/>
    <property type="match status" value="1"/>
</dbReference>
<dbReference type="PANTHER" id="PTHR43591:SF102">
    <property type="entry name" value="S-ADENOSYL-L-METHIONINE-DEPENDENT METHYLTRANSFERASE"/>
    <property type="match status" value="1"/>
</dbReference>
<comment type="caution">
    <text evidence="2">The sequence shown here is derived from an EMBL/GenBank/DDBJ whole genome shotgun (WGS) entry which is preliminary data.</text>
</comment>
<keyword evidence="2" id="KW-0489">Methyltransferase</keyword>